<reference evidence="4" key="1">
    <citation type="submission" date="2018-05" db="EMBL/GenBank/DDBJ databases">
        <title>Draft genome sequence of Stemphylium lycopersici strain CIDEFI 213.</title>
        <authorList>
            <person name="Medina R."/>
            <person name="Franco M.E.E."/>
            <person name="Lucentini C.G."/>
            <person name="Saparrat M.C.N."/>
            <person name="Balatti P.A."/>
        </authorList>
    </citation>
    <scope>NUCLEOTIDE SEQUENCE [LARGE SCALE GENOMIC DNA]</scope>
    <source>
        <strain evidence="4">CIDEFI 213</strain>
    </source>
</reference>
<feature type="transmembrane region" description="Helical" evidence="1">
    <location>
        <begin position="219"/>
        <end position="238"/>
    </location>
</feature>
<keyword evidence="4" id="KW-1185">Reference proteome</keyword>
<feature type="domain" description="DUF6594" evidence="2">
    <location>
        <begin position="31"/>
        <end position="286"/>
    </location>
</feature>
<evidence type="ECO:0000313" key="3">
    <source>
        <dbReference type="EMBL" id="RAR05721.1"/>
    </source>
</evidence>
<dbReference type="InterPro" id="IPR046529">
    <property type="entry name" value="DUF6594"/>
</dbReference>
<sequence>MSISPPVHEPVDDTNLADAFRKCWVASTADNNLTLHGFRRFKTTQLLNLRFLENEIADMDHKVYQAGLGLGLSPSPDDRLGLAHSKRDADVPKAEDVITQDFILKLLLALTRVAHADEGLAAFNNIMTMETFSLLDDEQQASLRDDLSLYEAHKTRLLRVDLGTRSRTDPFQRWLHRYLRAFRYWRLSRKAKSNSEGLGSVAGRQQRWSYQNTILIAEVIGRLTTAALTAVFIIAPLAIMSHESSKNIQLIVVSVCIIILSFLVSLFLKVSSFEMMAVSAGYAAVLSVFVSNVPASAER</sequence>
<keyword evidence="1" id="KW-0812">Transmembrane</keyword>
<evidence type="ECO:0000256" key="1">
    <source>
        <dbReference type="SAM" id="Phobius"/>
    </source>
</evidence>
<comment type="caution">
    <text evidence="3">The sequence shown here is derived from an EMBL/GenBank/DDBJ whole genome shotgun (WGS) entry which is preliminary data.</text>
</comment>
<keyword evidence="1" id="KW-1133">Transmembrane helix</keyword>
<name>A0A364MWV7_STELY</name>
<dbReference type="EMBL" id="QGDH01000128">
    <property type="protein sequence ID" value="RAR05721.1"/>
    <property type="molecule type" value="Genomic_DNA"/>
</dbReference>
<feature type="transmembrane region" description="Helical" evidence="1">
    <location>
        <begin position="276"/>
        <end position="295"/>
    </location>
</feature>
<organism evidence="3 4">
    <name type="scientific">Stemphylium lycopersici</name>
    <name type="common">Tomato gray leaf spot disease fungus</name>
    <name type="synonym">Thyrospora lycopersici</name>
    <dbReference type="NCBI Taxonomy" id="183478"/>
    <lineage>
        <taxon>Eukaryota</taxon>
        <taxon>Fungi</taxon>
        <taxon>Dikarya</taxon>
        <taxon>Ascomycota</taxon>
        <taxon>Pezizomycotina</taxon>
        <taxon>Dothideomycetes</taxon>
        <taxon>Pleosporomycetidae</taxon>
        <taxon>Pleosporales</taxon>
        <taxon>Pleosporineae</taxon>
        <taxon>Pleosporaceae</taxon>
        <taxon>Stemphylium</taxon>
    </lineage>
</organism>
<feature type="transmembrane region" description="Helical" evidence="1">
    <location>
        <begin position="250"/>
        <end position="270"/>
    </location>
</feature>
<dbReference type="Proteomes" id="UP000249619">
    <property type="component" value="Unassembled WGS sequence"/>
</dbReference>
<gene>
    <name evidence="3" type="ORF">DDE83_007290</name>
</gene>
<dbReference type="Pfam" id="PF20237">
    <property type="entry name" value="DUF6594"/>
    <property type="match status" value="1"/>
</dbReference>
<protein>
    <recommendedName>
        <fullName evidence="2">DUF6594 domain-containing protein</fullName>
    </recommendedName>
</protein>
<accession>A0A364MWV7</accession>
<keyword evidence="1" id="KW-0472">Membrane</keyword>
<dbReference type="PANTHER" id="PTHR34502">
    <property type="entry name" value="DUF6594 DOMAIN-CONTAINING PROTEIN-RELATED"/>
    <property type="match status" value="1"/>
</dbReference>
<dbReference type="AlphaFoldDB" id="A0A364MWV7"/>
<evidence type="ECO:0000313" key="4">
    <source>
        <dbReference type="Proteomes" id="UP000249619"/>
    </source>
</evidence>
<dbReference type="PANTHER" id="PTHR34502:SF5">
    <property type="entry name" value="DUF6594 DOMAIN-CONTAINING PROTEIN"/>
    <property type="match status" value="1"/>
</dbReference>
<proteinExistence type="predicted"/>
<evidence type="ECO:0000259" key="2">
    <source>
        <dbReference type="Pfam" id="PF20237"/>
    </source>
</evidence>